<dbReference type="Proteomes" id="UP001079430">
    <property type="component" value="Unassembled WGS sequence"/>
</dbReference>
<reference evidence="2" key="1">
    <citation type="submission" date="2022-10" db="EMBL/GenBank/DDBJ databases">
        <title>Whole genome sequencing of three plant growth promoting bacteria isolated from Vachellia tortilis subsp. raddiana in Morocco.</title>
        <authorList>
            <person name="Hnini M."/>
            <person name="Zouagui R."/>
            <person name="Zouagui H."/>
            <person name="Chemao Elfihri M.-W."/>
            <person name="Ibrahimi A."/>
            <person name="Sbabou L."/>
            <person name="Aurag J."/>
        </authorList>
    </citation>
    <scope>NUCLEOTIDE SEQUENCE</scope>
    <source>
        <strain evidence="2">LMR678</strain>
    </source>
</reference>
<evidence type="ECO:0000313" key="2">
    <source>
        <dbReference type="EMBL" id="MCZ4091953.1"/>
    </source>
</evidence>
<dbReference type="RefSeq" id="WP_269282058.1">
    <property type="nucleotide sequence ID" value="NZ_JAPVOI010000004.1"/>
</dbReference>
<name>A0ABT4KJ29_9HYPH</name>
<evidence type="ECO:0000313" key="3">
    <source>
        <dbReference type="Proteomes" id="UP001079430"/>
    </source>
</evidence>
<keyword evidence="3" id="KW-1185">Reference proteome</keyword>
<organism evidence="2 3">
    <name type="scientific">Sinorhizobium psoraleae</name>
    <dbReference type="NCBI Taxonomy" id="520838"/>
    <lineage>
        <taxon>Bacteria</taxon>
        <taxon>Pseudomonadati</taxon>
        <taxon>Pseudomonadota</taxon>
        <taxon>Alphaproteobacteria</taxon>
        <taxon>Hyphomicrobiales</taxon>
        <taxon>Rhizobiaceae</taxon>
        <taxon>Sinorhizobium/Ensifer group</taxon>
        <taxon>Sinorhizobium</taxon>
    </lineage>
</organism>
<feature type="compositionally biased region" description="Basic and acidic residues" evidence="1">
    <location>
        <begin position="45"/>
        <end position="66"/>
    </location>
</feature>
<gene>
    <name evidence="2" type="ORF">O3W52_18320</name>
</gene>
<proteinExistence type="predicted"/>
<comment type="caution">
    <text evidence="2">The sequence shown here is derived from an EMBL/GenBank/DDBJ whole genome shotgun (WGS) entry which is preliminary data.</text>
</comment>
<accession>A0ABT4KJ29</accession>
<evidence type="ECO:0000256" key="1">
    <source>
        <dbReference type="SAM" id="MobiDB-lite"/>
    </source>
</evidence>
<dbReference type="EMBL" id="JAPVOI010000004">
    <property type="protein sequence ID" value="MCZ4091953.1"/>
    <property type="molecule type" value="Genomic_DNA"/>
</dbReference>
<sequence length="73" mass="8365">MTIVRRPAPSPRFFFSALFAVAGFAEERPAAEKPRRQMLLESLKELKQKARPRGVSDRNDFDDRLLHTASHAQ</sequence>
<feature type="region of interest" description="Disordered" evidence="1">
    <location>
        <begin position="45"/>
        <end position="73"/>
    </location>
</feature>
<protein>
    <submittedName>
        <fullName evidence="2">Uncharacterized protein</fullName>
    </submittedName>
</protein>